<keyword evidence="2" id="KW-1185">Reference proteome</keyword>
<evidence type="ECO:0000313" key="3">
    <source>
        <dbReference type="WBParaSite" id="HNAJ_0000888501-mRNA-1"/>
    </source>
</evidence>
<proteinExistence type="predicted"/>
<evidence type="ECO:0000313" key="1">
    <source>
        <dbReference type="EMBL" id="VDO05057.1"/>
    </source>
</evidence>
<dbReference type="WBParaSite" id="HNAJ_0000888501-mRNA-1">
    <property type="protein sequence ID" value="HNAJ_0000888501-mRNA-1"/>
    <property type="gene ID" value="HNAJ_0000888501"/>
</dbReference>
<sequence>MVSRLVSCLPNCPTICMGYKIHRLPQHGSDQASLRFVEVPDLVNASSVIPDWDDILKYPTIKRLLQDHVKNSKWVDRKLFPLFQPVNELDLCIDKVRAIRHHAPEVKSMESRSLSDRHPLNNNIL</sequence>
<protein>
    <submittedName>
        <fullName evidence="3">CTP_synth_N domain-containing protein</fullName>
    </submittedName>
</protein>
<name>A0A0R3TND4_RODNA</name>
<accession>A0A0R3TND4</accession>
<evidence type="ECO:0000313" key="2">
    <source>
        <dbReference type="Proteomes" id="UP000278807"/>
    </source>
</evidence>
<organism evidence="3">
    <name type="scientific">Rodentolepis nana</name>
    <name type="common">Dwarf tapeworm</name>
    <name type="synonym">Hymenolepis nana</name>
    <dbReference type="NCBI Taxonomy" id="102285"/>
    <lineage>
        <taxon>Eukaryota</taxon>
        <taxon>Metazoa</taxon>
        <taxon>Spiralia</taxon>
        <taxon>Lophotrochozoa</taxon>
        <taxon>Platyhelminthes</taxon>
        <taxon>Cestoda</taxon>
        <taxon>Eucestoda</taxon>
        <taxon>Cyclophyllidea</taxon>
        <taxon>Hymenolepididae</taxon>
        <taxon>Rodentolepis</taxon>
    </lineage>
</organism>
<dbReference type="AlphaFoldDB" id="A0A0R3TND4"/>
<reference evidence="3" key="1">
    <citation type="submission" date="2017-02" db="UniProtKB">
        <authorList>
            <consortium name="WormBaseParasite"/>
        </authorList>
    </citation>
    <scope>IDENTIFICATION</scope>
</reference>
<dbReference type="Proteomes" id="UP000278807">
    <property type="component" value="Unassembled WGS sequence"/>
</dbReference>
<gene>
    <name evidence="1" type="ORF">HNAJ_LOCUS8881</name>
</gene>
<dbReference type="EMBL" id="UZAE01012416">
    <property type="protein sequence ID" value="VDO05057.1"/>
    <property type="molecule type" value="Genomic_DNA"/>
</dbReference>
<reference evidence="1 2" key="2">
    <citation type="submission" date="2018-11" db="EMBL/GenBank/DDBJ databases">
        <authorList>
            <consortium name="Pathogen Informatics"/>
        </authorList>
    </citation>
    <scope>NUCLEOTIDE SEQUENCE [LARGE SCALE GENOMIC DNA]</scope>
</reference>